<reference evidence="2 3" key="1">
    <citation type="journal article" date="2016" name="Genome Biol. Evol.">
        <title>Divergent and convergent evolution of fungal pathogenicity.</title>
        <authorList>
            <person name="Shang Y."/>
            <person name="Xiao G."/>
            <person name="Zheng P."/>
            <person name="Cen K."/>
            <person name="Zhan S."/>
            <person name="Wang C."/>
        </authorList>
    </citation>
    <scope>NUCLEOTIDE SEQUENCE [LARGE SCALE GENOMIC DNA]</scope>
    <source>
        <strain evidence="2 3">RCEF 2490</strain>
    </source>
</reference>
<dbReference type="PROSITE" id="PS50263">
    <property type="entry name" value="CN_HYDROLASE"/>
    <property type="match status" value="1"/>
</dbReference>
<proteinExistence type="predicted"/>
<dbReference type="Pfam" id="PF00795">
    <property type="entry name" value="CN_hydrolase"/>
    <property type="match status" value="1"/>
</dbReference>
<organism evidence="2 3">
    <name type="scientific">Moelleriella libera RCEF 2490</name>
    <dbReference type="NCBI Taxonomy" id="1081109"/>
    <lineage>
        <taxon>Eukaryota</taxon>
        <taxon>Fungi</taxon>
        <taxon>Dikarya</taxon>
        <taxon>Ascomycota</taxon>
        <taxon>Pezizomycotina</taxon>
        <taxon>Sordariomycetes</taxon>
        <taxon>Hypocreomycetidae</taxon>
        <taxon>Hypocreales</taxon>
        <taxon>Clavicipitaceae</taxon>
        <taxon>Moelleriella</taxon>
    </lineage>
</organism>
<dbReference type="GO" id="GO:0110050">
    <property type="term" value="F:deaminated glutathione amidase activity"/>
    <property type="evidence" value="ECO:0007669"/>
    <property type="project" value="EnsemblFungi"/>
</dbReference>
<dbReference type="EMBL" id="AZGY01000005">
    <property type="protein sequence ID" value="KZZ98709.1"/>
    <property type="molecule type" value="Genomic_DNA"/>
</dbReference>
<dbReference type="AlphaFoldDB" id="A0A168EEC1"/>
<name>A0A168EEC1_9HYPO</name>
<dbReference type="InterPro" id="IPR036526">
    <property type="entry name" value="C-N_Hydrolase_sf"/>
</dbReference>
<feature type="domain" description="CN hydrolase" evidence="1">
    <location>
        <begin position="1"/>
        <end position="286"/>
    </location>
</feature>
<protein>
    <submittedName>
        <fullName evidence="2">Nitrilase</fullName>
    </submittedName>
</protein>
<dbReference type="InterPro" id="IPR003010">
    <property type="entry name" value="C-N_Hydrolase"/>
</dbReference>
<dbReference type="SUPFAM" id="SSF56317">
    <property type="entry name" value="Carbon-nitrogen hydrolase"/>
    <property type="match status" value="1"/>
</dbReference>
<dbReference type="OrthoDB" id="10250282at2759"/>
<accession>A0A168EEC1</accession>
<dbReference type="Proteomes" id="UP000078544">
    <property type="component" value="Unassembled WGS sequence"/>
</dbReference>
<dbReference type="PANTHER" id="PTHR23088">
    <property type="entry name" value="NITRILASE-RELATED"/>
    <property type="match status" value="1"/>
</dbReference>
<evidence type="ECO:0000313" key="2">
    <source>
        <dbReference type="EMBL" id="KZZ98709.1"/>
    </source>
</evidence>
<dbReference type="PANTHER" id="PTHR23088:SF27">
    <property type="entry name" value="DEAMINATED GLUTATHIONE AMIDASE"/>
    <property type="match status" value="1"/>
</dbReference>
<evidence type="ECO:0000313" key="3">
    <source>
        <dbReference type="Proteomes" id="UP000078544"/>
    </source>
</evidence>
<dbReference type="STRING" id="1081109.A0A168EEC1"/>
<dbReference type="GO" id="GO:0043605">
    <property type="term" value="P:amide catabolic process"/>
    <property type="evidence" value="ECO:0007669"/>
    <property type="project" value="EnsemblFungi"/>
</dbReference>
<evidence type="ECO:0000259" key="1">
    <source>
        <dbReference type="PROSITE" id="PS50263"/>
    </source>
</evidence>
<dbReference type="Gene3D" id="3.60.110.10">
    <property type="entry name" value="Carbon-nitrogen hydrolase"/>
    <property type="match status" value="1"/>
</dbReference>
<gene>
    <name evidence="2" type="ORF">AAL_03227</name>
</gene>
<sequence>MQVLFLPEAADYISLTASESLSLAQPQSTSPFVLGLCSAAKAHACGIHVGIHEPISDSSSSISSSNKDGGKTKKLFNRVIYITPEGHVQASASYDKMHVFDYGSLRESATVEPGTRLTPPFETPVGVIGSLICFDLRFPEAAVALAAQRPPPALYNKMTPCRDASSSSCGESAVTAAETAGETWKSAQIITYPSAFTIRTGRAHWETLLRARAIEAQAWVVASAQVGRHNDKRASYGNSLVVDPWGKVRLRLGGVLWDKGGGDGGGSVGEAEPGAVGQIGFVELDMDMLERVRREMPLVRRLL</sequence>
<keyword evidence="3" id="KW-1185">Reference proteome</keyword>
<comment type="caution">
    <text evidence="2">The sequence shown here is derived from an EMBL/GenBank/DDBJ whole genome shotgun (WGS) entry which is preliminary data.</text>
</comment>